<evidence type="ECO:0000256" key="1">
    <source>
        <dbReference type="SAM" id="Phobius"/>
    </source>
</evidence>
<accession>A0A1Y4G4F5</accession>
<dbReference type="EMBL" id="WPOC01000004">
    <property type="protein sequence ID" value="MVN14516.1"/>
    <property type="molecule type" value="Genomic_DNA"/>
</dbReference>
<reference evidence="4" key="2">
    <citation type="journal article" date="2019" name="Int. J. Syst. Evol. Microbiol.">
        <title>Gordonibacter faecihominis is a later heterotypic synonym of Gordonibacter urolithinfaciens.</title>
        <authorList>
            <person name="Danylec N."/>
            <person name="Stoll D.A."/>
            <person name="Huch M."/>
        </authorList>
    </citation>
    <scope>NUCLEOTIDE SEQUENCE</scope>
    <source>
        <strain evidence="4">DSM 27213</strain>
    </source>
</reference>
<sequence length="159" mass="16699">MGGARASARPAPLGADGKPLSTWQVWLRRLCIVMIVWAVLELVFGAVFWAAGSVAGDVRLAGVELRDIAAAVGATALVSAVFNLAIGLLGIRGAKNPYKITLFFWITLADAVLTAWAMAGNLSSGIVDVTGIVSGLFIIALAVCTWQVRGQTGYFDEHP</sequence>
<dbReference type="Proteomes" id="UP000285258">
    <property type="component" value="Unassembled WGS sequence"/>
</dbReference>
<gene>
    <name evidence="4" type="ORF">DMP12_09300</name>
    <name evidence="2" type="ORF">GKG38_04195</name>
    <name evidence="3" type="ORF">GO738_03965</name>
</gene>
<dbReference type="EMBL" id="WKZA01000011">
    <property type="protein sequence ID" value="MSA94270.1"/>
    <property type="molecule type" value="Genomic_DNA"/>
</dbReference>
<keyword evidence="1" id="KW-0472">Membrane</keyword>
<dbReference type="Proteomes" id="UP000462865">
    <property type="component" value="Unassembled WGS sequence"/>
</dbReference>
<evidence type="ECO:0000313" key="4">
    <source>
        <dbReference type="EMBL" id="ROT89396.1"/>
    </source>
</evidence>
<keyword evidence="7" id="KW-1185">Reference proteome</keyword>
<dbReference type="AlphaFoldDB" id="A0A1Y4G4F5"/>
<feature type="transmembrane region" description="Helical" evidence="1">
    <location>
        <begin position="125"/>
        <end position="146"/>
    </location>
</feature>
<reference evidence="2 6" key="4">
    <citation type="journal article" date="2019" name="Nat. Med.">
        <title>A library of human gut bacterial isolates paired with longitudinal multiomics data enables mechanistic microbiome research.</title>
        <authorList>
            <person name="Poyet M."/>
            <person name="Groussin M."/>
            <person name="Gibbons S.M."/>
            <person name="Avila-Pacheco J."/>
            <person name="Jiang X."/>
            <person name="Kearney S.M."/>
            <person name="Perrotta A.R."/>
            <person name="Berdy B."/>
            <person name="Zhao S."/>
            <person name="Lieberman T.D."/>
            <person name="Swanson P.K."/>
            <person name="Smith M."/>
            <person name="Roesemann S."/>
            <person name="Alexander J.E."/>
            <person name="Rich S.A."/>
            <person name="Livny J."/>
            <person name="Vlamakis H."/>
            <person name="Clish C."/>
            <person name="Bullock K."/>
            <person name="Deik A."/>
            <person name="Scott J."/>
            <person name="Pierce K.A."/>
            <person name="Xavier R.J."/>
            <person name="Alm E.J."/>
        </authorList>
    </citation>
    <scope>NUCLEOTIDE SEQUENCE [LARGE SCALE GENOMIC DNA]</scope>
    <source>
        <strain evidence="2 6">BIOML-A1</strain>
    </source>
</reference>
<keyword evidence="1" id="KW-0812">Transmembrane</keyword>
<evidence type="ECO:0000313" key="6">
    <source>
        <dbReference type="Proteomes" id="UP000462865"/>
    </source>
</evidence>
<organism evidence="3 7">
    <name type="scientific">Gordonibacter urolithinfaciens</name>
    <dbReference type="NCBI Taxonomy" id="1335613"/>
    <lineage>
        <taxon>Bacteria</taxon>
        <taxon>Bacillati</taxon>
        <taxon>Actinomycetota</taxon>
        <taxon>Coriobacteriia</taxon>
        <taxon>Eggerthellales</taxon>
        <taxon>Eggerthellaceae</taxon>
        <taxon>Gordonibacter</taxon>
    </lineage>
</organism>
<dbReference type="Proteomes" id="UP000468327">
    <property type="component" value="Unassembled WGS sequence"/>
</dbReference>
<name>A0A1Y4G4F5_9ACTN</name>
<feature type="transmembrane region" description="Helical" evidence="1">
    <location>
        <begin position="68"/>
        <end position="90"/>
    </location>
</feature>
<evidence type="ECO:0000313" key="2">
    <source>
        <dbReference type="EMBL" id="MSA94270.1"/>
    </source>
</evidence>
<evidence type="ECO:0000313" key="7">
    <source>
        <dbReference type="Proteomes" id="UP000468327"/>
    </source>
</evidence>
<dbReference type="EMBL" id="QIBW01000010">
    <property type="protein sequence ID" value="ROT89396.1"/>
    <property type="molecule type" value="Genomic_DNA"/>
</dbReference>
<dbReference type="RefSeq" id="WP_087191117.1">
    <property type="nucleotide sequence ID" value="NZ_CP168029.1"/>
</dbReference>
<comment type="caution">
    <text evidence="3">The sequence shown here is derived from an EMBL/GenBank/DDBJ whole genome shotgun (WGS) entry which is preliminary data.</text>
</comment>
<proteinExistence type="predicted"/>
<feature type="transmembrane region" description="Helical" evidence="1">
    <location>
        <begin position="30"/>
        <end position="56"/>
    </location>
</feature>
<evidence type="ECO:0000313" key="3">
    <source>
        <dbReference type="EMBL" id="MVN14516.1"/>
    </source>
</evidence>
<reference evidence="4" key="3">
    <citation type="journal article" date="2019" name="Microbiol. Resour. Announc.">
        <title>Draft Genome Sequences of Type Strains of Gordonibacter faecihominis, Paraeggerthella hongkongensis, Parvibacter caecicola,Slackia equolifaciens, Slackia faecicanis, and Slackia isoflavoniconvertens.</title>
        <authorList>
            <person name="Danylec N."/>
            <person name="Stoll D.A."/>
            <person name="Dotsch A."/>
            <person name="Huch M."/>
        </authorList>
    </citation>
    <scope>NUCLEOTIDE SEQUENCE</scope>
    <source>
        <strain evidence="4">DSM 27213</strain>
    </source>
</reference>
<keyword evidence="1" id="KW-1133">Transmembrane helix</keyword>
<protein>
    <submittedName>
        <fullName evidence="3">Uncharacterized protein</fullName>
    </submittedName>
</protein>
<reference evidence="5" key="1">
    <citation type="submission" date="2018-05" db="EMBL/GenBank/DDBJ databases">
        <title>Genome Sequencing of selected type strains of the family Eggerthellaceae.</title>
        <authorList>
            <person name="Danylec N."/>
            <person name="Stoll D.A."/>
            <person name="Doetsch A."/>
            <person name="Huch M."/>
        </authorList>
    </citation>
    <scope>NUCLEOTIDE SEQUENCE [LARGE SCALE GENOMIC DNA]</scope>
    <source>
        <strain evidence="5">DSM 27213</strain>
    </source>
</reference>
<evidence type="ECO:0000313" key="5">
    <source>
        <dbReference type="Proteomes" id="UP000285258"/>
    </source>
</evidence>
<feature type="transmembrane region" description="Helical" evidence="1">
    <location>
        <begin position="102"/>
        <end position="119"/>
    </location>
</feature>
<reference evidence="3 7" key="5">
    <citation type="submission" date="2019-11" db="EMBL/GenBank/DDBJ databases">
        <title>Whole genome shotgun sequencing (WGS) data from Adlercreutzia equolifaciens ResAG-91, Eggerthella lenta MRI-F36, MRI-F37, MRI-F40, ResAG-49, ResAG-88, ResAG-121, ResAG-145, and Gordonibacter sp. ResAG-5, ResAG-26, ResAG-43, ResAG-50, ResAG-59.</title>
        <authorList>
            <person name="Stoll D.A."/>
            <person name="Danylec N."/>
            <person name="Franz C.M.A.P."/>
            <person name="Huch M."/>
        </authorList>
    </citation>
    <scope>NUCLEOTIDE SEQUENCE [LARGE SCALE GENOMIC DNA]</scope>
    <source>
        <strain evidence="3 7">ResAG-59</strain>
    </source>
</reference>